<dbReference type="GO" id="GO:0003700">
    <property type="term" value="F:DNA-binding transcription factor activity"/>
    <property type="evidence" value="ECO:0007669"/>
    <property type="project" value="InterPro"/>
</dbReference>
<dbReference type="InterPro" id="IPR010542">
    <property type="entry name" value="Vert_HSTF_C"/>
</dbReference>
<keyword evidence="13" id="KW-1185">Reference proteome</keyword>
<evidence type="ECO:0000256" key="3">
    <source>
        <dbReference type="ARBA" id="ARBA00023015"/>
    </source>
</evidence>
<dbReference type="InterPro" id="IPR036388">
    <property type="entry name" value="WH-like_DNA-bd_sf"/>
</dbReference>
<comment type="caution">
    <text evidence="12">The sequence shown here is derived from an EMBL/GenBank/DDBJ whole genome shotgun (WGS) entry which is preliminary data.</text>
</comment>
<keyword evidence="4" id="KW-0346">Stress response</keyword>
<feature type="domain" description="Vertebrate heat shock transcription factor C-terminal" evidence="11">
    <location>
        <begin position="228"/>
        <end position="385"/>
    </location>
</feature>
<dbReference type="GO" id="GO:0043565">
    <property type="term" value="F:sequence-specific DNA binding"/>
    <property type="evidence" value="ECO:0007669"/>
    <property type="project" value="InterPro"/>
</dbReference>
<protein>
    <recommendedName>
        <fullName evidence="14">Heat shock factor protein 3</fullName>
    </recommendedName>
</protein>
<evidence type="ECO:0000313" key="13">
    <source>
        <dbReference type="Proteomes" id="UP000824782"/>
    </source>
</evidence>
<evidence type="ECO:0000256" key="6">
    <source>
        <dbReference type="ARBA" id="ARBA00023159"/>
    </source>
</evidence>
<feature type="domain" description="HSF-type DNA-binding" evidence="10">
    <location>
        <begin position="1"/>
        <end position="44"/>
    </location>
</feature>
<evidence type="ECO:0000256" key="4">
    <source>
        <dbReference type="ARBA" id="ARBA00023016"/>
    </source>
</evidence>
<dbReference type="InterPro" id="IPR000232">
    <property type="entry name" value="HSF_DNA-bd"/>
</dbReference>
<dbReference type="PANTHER" id="PTHR10015">
    <property type="entry name" value="HEAT SHOCK TRANSCRIPTION FACTOR"/>
    <property type="match status" value="1"/>
</dbReference>
<dbReference type="Pfam" id="PF00447">
    <property type="entry name" value="HSF_DNA-bind"/>
    <property type="match status" value="1"/>
</dbReference>
<organism evidence="12 13">
    <name type="scientific">Engystomops pustulosus</name>
    <name type="common">Tungara frog</name>
    <name type="synonym">Physalaemus pustulosus</name>
    <dbReference type="NCBI Taxonomy" id="76066"/>
    <lineage>
        <taxon>Eukaryota</taxon>
        <taxon>Metazoa</taxon>
        <taxon>Chordata</taxon>
        <taxon>Craniata</taxon>
        <taxon>Vertebrata</taxon>
        <taxon>Euteleostomi</taxon>
        <taxon>Amphibia</taxon>
        <taxon>Batrachia</taxon>
        <taxon>Anura</taxon>
        <taxon>Neobatrachia</taxon>
        <taxon>Hyloidea</taxon>
        <taxon>Leptodactylidae</taxon>
        <taxon>Leiuperinae</taxon>
        <taxon>Engystomops</taxon>
    </lineage>
</organism>
<gene>
    <name evidence="12" type="ORF">GDO81_003658</name>
</gene>
<comment type="similarity">
    <text evidence="2">Belongs to the HSF family.</text>
</comment>
<feature type="coiled-coil region" evidence="9">
    <location>
        <begin position="67"/>
        <end position="101"/>
    </location>
</feature>
<evidence type="ECO:0000256" key="5">
    <source>
        <dbReference type="ARBA" id="ARBA00023125"/>
    </source>
</evidence>
<dbReference type="PANTHER" id="PTHR10015:SF454">
    <property type="entry name" value="HEAT SHOCK FACTOR PROTEIN 3"/>
    <property type="match status" value="1"/>
</dbReference>
<evidence type="ECO:0000259" key="11">
    <source>
        <dbReference type="Pfam" id="PF06546"/>
    </source>
</evidence>
<keyword evidence="8" id="KW-0539">Nucleus</keyword>
<evidence type="ECO:0000313" key="12">
    <source>
        <dbReference type="EMBL" id="KAG8554090.1"/>
    </source>
</evidence>
<dbReference type="Gene3D" id="1.10.10.10">
    <property type="entry name" value="Winged helix-like DNA-binding domain superfamily/Winged helix DNA-binding domain"/>
    <property type="match status" value="1"/>
</dbReference>
<evidence type="ECO:0000259" key="10">
    <source>
        <dbReference type="Pfam" id="PF00447"/>
    </source>
</evidence>
<keyword evidence="5" id="KW-0238">DNA-binding</keyword>
<dbReference type="AlphaFoldDB" id="A0AAV7A3L0"/>
<proteinExistence type="inferred from homology"/>
<keyword evidence="9" id="KW-0175">Coiled coil</keyword>
<sequence>MYGFRKVMSLESGLVKSERGSCIEFQHPFFKKGKSELLENIKRKMSSVKSEDPHLTQEDLQKVVTELQDLKDVQNNMDAKLENMRRENKALWKEVSSLRRRHCQQQKLLSKVLQFIISLMRGNIVMAPKRKRQLTLESTQSPPPKYSRQILQVPEVVEEEVCYSSQNPGSSMENMLEIYETSSPAEGTSEVSTYTVEPAQSAIVLPTTSLGSDDCIQQVVINDSVLQLHSMDDQNVNPSSSKAGAEMALDVVQANVPEDPDSVINSILNENSEINNIDLLDRDEIQDFLSCIDASMEELQSMLSRKKFNVDTDVIDELFKPDLSSSDTPLADTSASIAQNIEQNPGPGLVLQNPVSDSDEHKGKQLMQYTGNPLLSLFDVPSHSSAATSVDPGALLSTLEDGVYPCSAEVPNNVTLQNNSSKAADLLLEDLTGSSDFQPIFVLSPVNKLIEEVTDSETL</sequence>
<evidence type="ECO:0000256" key="9">
    <source>
        <dbReference type="SAM" id="Coils"/>
    </source>
</evidence>
<evidence type="ECO:0000256" key="8">
    <source>
        <dbReference type="ARBA" id="ARBA00023242"/>
    </source>
</evidence>
<keyword evidence="6" id="KW-0010">Activator</keyword>
<keyword evidence="7" id="KW-0804">Transcription</keyword>
<dbReference type="SUPFAM" id="SSF46785">
    <property type="entry name" value="Winged helix' DNA-binding domain"/>
    <property type="match status" value="1"/>
</dbReference>
<dbReference type="EMBL" id="WNYA01000010">
    <property type="protein sequence ID" value="KAG8554090.1"/>
    <property type="molecule type" value="Genomic_DNA"/>
</dbReference>
<comment type="subcellular location">
    <subcellularLocation>
        <location evidence="1">Nucleus</location>
    </subcellularLocation>
</comment>
<dbReference type="InterPro" id="IPR036390">
    <property type="entry name" value="WH_DNA-bd_sf"/>
</dbReference>
<dbReference type="GO" id="GO:0005634">
    <property type="term" value="C:nucleus"/>
    <property type="evidence" value="ECO:0007669"/>
    <property type="project" value="UniProtKB-SubCell"/>
</dbReference>
<dbReference type="Pfam" id="PF06546">
    <property type="entry name" value="Vert_HS_TF"/>
    <property type="match status" value="1"/>
</dbReference>
<evidence type="ECO:0000256" key="7">
    <source>
        <dbReference type="ARBA" id="ARBA00023163"/>
    </source>
</evidence>
<dbReference type="Proteomes" id="UP000824782">
    <property type="component" value="Unassembled WGS sequence"/>
</dbReference>
<accession>A0AAV7A3L0</accession>
<name>A0AAV7A3L0_ENGPU</name>
<evidence type="ECO:0008006" key="14">
    <source>
        <dbReference type="Google" id="ProtNLM"/>
    </source>
</evidence>
<reference evidence="12" key="1">
    <citation type="thesis" date="2020" institute="ProQuest LLC" country="789 East Eisenhower Parkway, Ann Arbor, MI, USA">
        <title>Comparative Genomics and Chromosome Evolution.</title>
        <authorList>
            <person name="Mudd A.B."/>
        </authorList>
    </citation>
    <scope>NUCLEOTIDE SEQUENCE</scope>
    <source>
        <strain evidence="12">237g6f4</strain>
        <tissue evidence="12">Blood</tissue>
    </source>
</reference>
<keyword evidence="3" id="KW-0805">Transcription regulation</keyword>
<evidence type="ECO:0000256" key="1">
    <source>
        <dbReference type="ARBA" id="ARBA00004123"/>
    </source>
</evidence>
<evidence type="ECO:0000256" key="2">
    <source>
        <dbReference type="ARBA" id="ARBA00006403"/>
    </source>
</evidence>